<reference evidence="7" key="1">
    <citation type="journal article" date="2019" name="Int. J. Syst. Evol. Microbiol.">
        <title>The Global Catalogue of Microorganisms (GCM) 10K type strain sequencing project: providing services to taxonomists for standard genome sequencing and annotation.</title>
        <authorList>
            <consortium name="The Broad Institute Genomics Platform"/>
            <consortium name="The Broad Institute Genome Sequencing Center for Infectious Disease"/>
            <person name="Wu L."/>
            <person name="Ma J."/>
        </authorList>
    </citation>
    <scope>NUCLEOTIDE SEQUENCE [LARGE SCALE GENOMIC DNA]</scope>
    <source>
        <strain evidence="7">NBRC 113072</strain>
    </source>
</reference>
<proteinExistence type="inferred from homology"/>
<evidence type="ECO:0000313" key="6">
    <source>
        <dbReference type="EMBL" id="GMA40626.1"/>
    </source>
</evidence>
<dbReference type="InterPro" id="IPR000092">
    <property type="entry name" value="Polyprenyl_synt"/>
</dbReference>
<comment type="cofactor">
    <cofactor evidence="1">
        <name>Mg(2+)</name>
        <dbReference type="ChEBI" id="CHEBI:18420"/>
    </cofactor>
</comment>
<comment type="similarity">
    <text evidence="2">Belongs to the FPP/GGPP synthase family.</text>
</comment>
<dbReference type="PANTHER" id="PTHR12001:SF69">
    <property type="entry name" value="ALL TRANS-POLYPRENYL-DIPHOSPHATE SYNTHASE PDSS1"/>
    <property type="match status" value="1"/>
</dbReference>
<organism evidence="6 7">
    <name type="scientific">Mobilicoccus caccae</name>
    <dbReference type="NCBI Taxonomy" id="1859295"/>
    <lineage>
        <taxon>Bacteria</taxon>
        <taxon>Bacillati</taxon>
        <taxon>Actinomycetota</taxon>
        <taxon>Actinomycetes</taxon>
        <taxon>Micrococcales</taxon>
        <taxon>Dermatophilaceae</taxon>
        <taxon>Mobilicoccus</taxon>
    </lineage>
</organism>
<evidence type="ECO:0000256" key="3">
    <source>
        <dbReference type="ARBA" id="ARBA00022679"/>
    </source>
</evidence>
<evidence type="ECO:0000256" key="2">
    <source>
        <dbReference type="ARBA" id="ARBA00006706"/>
    </source>
</evidence>
<evidence type="ECO:0000256" key="5">
    <source>
        <dbReference type="ARBA" id="ARBA00022842"/>
    </source>
</evidence>
<keyword evidence="4" id="KW-0479">Metal-binding</keyword>
<gene>
    <name evidence="6" type="ORF">GCM10025883_26710</name>
</gene>
<dbReference type="PROSITE" id="PS00444">
    <property type="entry name" value="POLYPRENYL_SYNTHASE_2"/>
    <property type="match status" value="1"/>
</dbReference>
<evidence type="ECO:0008006" key="8">
    <source>
        <dbReference type="Google" id="ProtNLM"/>
    </source>
</evidence>
<accession>A0ABQ6IT58</accession>
<sequence>MPRGEDPVEYYIGALRDKTGALIATSARYGAMFGGCDDATIALLQEYGELLGVAFQLADDLLDIDSQPGLSGKTPGTDLREGVDTLPILLLRRDPRPEDARLLQLLDGDLSRDEDGVAEALELVRAHPAMEEARVYTRRVAANAQEQLAPLGEAPVARALRHLAASVVDRVV</sequence>
<evidence type="ECO:0000313" key="7">
    <source>
        <dbReference type="Proteomes" id="UP001157126"/>
    </source>
</evidence>
<dbReference type="Gene3D" id="1.10.600.10">
    <property type="entry name" value="Farnesyl Diphosphate Synthase"/>
    <property type="match status" value="1"/>
</dbReference>
<dbReference type="Proteomes" id="UP001157126">
    <property type="component" value="Unassembled WGS sequence"/>
</dbReference>
<evidence type="ECO:0000256" key="4">
    <source>
        <dbReference type="ARBA" id="ARBA00022723"/>
    </source>
</evidence>
<name>A0ABQ6IT58_9MICO</name>
<dbReference type="Pfam" id="PF00348">
    <property type="entry name" value="polyprenyl_synt"/>
    <property type="match status" value="1"/>
</dbReference>
<keyword evidence="7" id="KW-1185">Reference proteome</keyword>
<dbReference type="PANTHER" id="PTHR12001">
    <property type="entry name" value="GERANYLGERANYL PYROPHOSPHATE SYNTHASE"/>
    <property type="match status" value="1"/>
</dbReference>
<keyword evidence="5" id="KW-0460">Magnesium</keyword>
<dbReference type="SUPFAM" id="SSF48576">
    <property type="entry name" value="Terpenoid synthases"/>
    <property type="match status" value="1"/>
</dbReference>
<protein>
    <recommendedName>
        <fullName evidence="8">Polyprenyl synthetase</fullName>
    </recommendedName>
</protein>
<dbReference type="InterPro" id="IPR033749">
    <property type="entry name" value="Polyprenyl_synt_CS"/>
</dbReference>
<keyword evidence="3" id="KW-0808">Transferase</keyword>
<evidence type="ECO:0000256" key="1">
    <source>
        <dbReference type="ARBA" id="ARBA00001946"/>
    </source>
</evidence>
<dbReference type="EMBL" id="BSUO01000001">
    <property type="protein sequence ID" value="GMA40626.1"/>
    <property type="molecule type" value="Genomic_DNA"/>
</dbReference>
<dbReference type="InterPro" id="IPR008949">
    <property type="entry name" value="Isoprenoid_synthase_dom_sf"/>
</dbReference>
<comment type="caution">
    <text evidence="6">The sequence shown here is derived from an EMBL/GenBank/DDBJ whole genome shotgun (WGS) entry which is preliminary data.</text>
</comment>